<proteinExistence type="predicted"/>
<dbReference type="GeneID" id="75428746"/>
<accession>B0MUT3</accession>
<evidence type="ECO:0000313" key="2">
    <source>
        <dbReference type="Proteomes" id="UP000005819"/>
    </source>
</evidence>
<protein>
    <submittedName>
        <fullName evidence="1">Uncharacterized protein</fullName>
    </submittedName>
</protein>
<dbReference type="AlphaFoldDB" id="B0MUT3"/>
<evidence type="ECO:0000313" key="1">
    <source>
        <dbReference type="EMBL" id="EDS03818.1"/>
    </source>
</evidence>
<dbReference type="HOGENOM" id="CLU_3264716_0_0_10"/>
<organism evidence="1 2">
    <name type="scientific">Alistipes putredinis DSM 17216</name>
    <dbReference type="NCBI Taxonomy" id="445970"/>
    <lineage>
        <taxon>Bacteria</taxon>
        <taxon>Pseudomonadati</taxon>
        <taxon>Bacteroidota</taxon>
        <taxon>Bacteroidia</taxon>
        <taxon>Bacteroidales</taxon>
        <taxon>Rikenellaceae</taxon>
        <taxon>Alistipes</taxon>
    </lineage>
</organism>
<comment type="caution">
    <text evidence="1">The sequence shown here is derived from an EMBL/GenBank/DDBJ whole genome shotgun (WGS) entry which is preliminary data.</text>
</comment>
<gene>
    <name evidence="1" type="ORF">ALIPUT_00874</name>
</gene>
<dbReference type="EMBL" id="ABFK02000017">
    <property type="protein sequence ID" value="EDS03818.1"/>
    <property type="molecule type" value="Genomic_DNA"/>
</dbReference>
<dbReference type="Proteomes" id="UP000005819">
    <property type="component" value="Unassembled WGS sequence"/>
</dbReference>
<reference evidence="1" key="2">
    <citation type="submission" date="2013-09" db="EMBL/GenBank/DDBJ databases">
        <title>Draft genome sequence of Alistipes putredinis (DSM 17216).</title>
        <authorList>
            <person name="Sudarsanam P."/>
            <person name="Ley R."/>
            <person name="Guruge J."/>
            <person name="Turnbaugh P.J."/>
            <person name="Mahowald M."/>
            <person name="Liep D."/>
            <person name="Gordon J."/>
        </authorList>
    </citation>
    <scope>NUCLEOTIDE SEQUENCE</scope>
    <source>
        <strain evidence="1">DSM 17216</strain>
    </source>
</reference>
<sequence length="41" mass="4642">MEKLNVAERRTYVAPELSIAEFAIENGFGNSVASFEEETYE</sequence>
<keyword evidence="2" id="KW-1185">Reference proteome</keyword>
<dbReference type="RefSeq" id="WP_004329688.1">
    <property type="nucleotide sequence ID" value="NZ_DS499580.1"/>
</dbReference>
<name>B0MUT3_9BACT</name>
<reference evidence="1" key="1">
    <citation type="submission" date="2007-10" db="EMBL/GenBank/DDBJ databases">
        <authorList>
            <person name="Fulton L."/>
            <person name="Clifton S."/>
            <person name="Fulton B."/>
            <person name="Xu J."/>
            <person name="Minx P."/>
            <person name="Pepin K.H."/>
            <person name="Johnson M."/>
            <person name="Thiruvilangam P."/>
            <person name="Bhonagiri V."/>
            <person name="Nash W.E."/>
            <person name="Mardis E.R."/>
            <person name="Wilson R.K."/>
        </authorList>
    </citation>
    <scope>NUCLEOTIDE SEQUENCE [LARGE SCALE GENOMIC DNA]</scope>
    <source>
        <strain evidence="1">DSM 17216</strain>
    </source>
</reference>